<dbReference type="PANTHER" id="PTHR39550:SF1">
    <property type="entry name" value="SLL0658 PROTEIN"/>
    <property type="match status" value="1"/>
</dbReference>
<organism evidence="1 2">
    <name type="scientific">Streptomyces synnematoformans</name>
    <dbReference type="NCBI Taxonomy" id="415721"/>
    <lineage>
        <taxon>Bacteria</taxon>
        <taxon>Bacillati</taxon>
        <taxon>Actinomycetota</taxon>
        <taxon>Actinomycetes</taxon>
        <taxon>Kitasatosporales</taxon>
        <taxon>Streptomycetaceae</taxon>
        <taxon>Streptomyces</taxon>
    </lineage>
</organism>
<accession>A0ABN2XMP6</accession>
<dbReference type="Pfam" id="PF11848">
    <property type="entry name" value="DUF3368"/>
    <property type="match status" value="1"/>
</dbReference>
<dbReference type="PANTHER" id="PTHR39550">
    <property type="entry name" value="SLL0658 PROTEIN"/>
    <property type="match status" value="1"/>
</dbReference>
<dbReference type="InterPro" id="IPR021799">
    <property type="entry name" value="PIN-like_prokaryotic"/>
</dbReference>
<protein>
    <recommendedName>
        <fullName evidence="3">Nucleic acid-binding protein</fullName>
    </recommendedName>
</protein>
<name>A0ABN2XMP6_9ACTN</name>
<evidence type="ECO:0008006" key="3">
    <source>
        <dbReference type="Google" id="ProtNLM"/>
    </source>
</evidence>
<proteinExistence type="predicted"/>
<dbReference type="EMBL" id="BAAAPF010000025">
    <property type="protein sequence ID" value="GAA2114970.1"/>
    <property type="molecule type" value="Genomic_DNA"/>
</dbReference>
<evidence type="ECO:0000313" key="1">
    <source>
        <dbReference type="EMBL" id="GAA2114970.1"/>
    </source>
</evidence>
<keyword evidence="2" id="KW-1185">Reference proteome</keyword>
<dbReference type="RefSeq" id="WP_344288992.1">
    <property type="nucleotide sequence ID" value="NZ_BAAAPF010000025.1"/>
</dbReference>
<gene>
    <name evidence="1" type="ORF">GCM10009802_14730</name>
</gene>
<evidence type="ECO:0000313" key="2">
    <source>
        <dbReference type="Proteomes" id="UP001500443"/>
    </source>
</evidence>
<sequence length="186" mass="20422">MTSTVGTPEASDAQVLVWDTSPLHHAIKAEKIDILGDMARNAGEGRRRNLTTQAVIDELLYHQLPLDGLGWLEIVHVDGLEEIHALVRWMERVSGQRSNQGEATVLAYAETHDAIAVIDDRDARRIGRTGGLEVYGSLRIVAESVRVGHTTEYAATALVDALISTGMRYPCPPGEFITWAKRKGIL</sequence>
<reference evidence="1 2" key="1">
    <citation type="journal article" date="2019" name="Int. J. Syst. Evol. Microbiol.">
        <title>The Global Catalogue of Microorganisms (GCM) 10K type strain sequencing project: providing services to taxonomists for standard genome sequencing and annotation.</title>
        <authorList>
            <consortium name="The Broad Institute Genomics Platform"/>
            <consortium name="The Broad Institute Genome Sequencing Center for Infectious Disease"/>
            <person name="Wu L."/>
            <person name="Ma J."/>
        </authorList>
    </citation>
    <scope>NUCLEOTIDE SEQUENCE [LARGE SCALE GENOMIC DNA]</scope>
    <source>
        <strain evidence="1 2">JCM 15481</strain>
    </source>
</reference>
<comment type="caution">
    <text evidence="1">The sequence shown here is derived from an EMBL/GenBank/DDBJ whole genome shotgun (WGS) entry which is preliminary data.</text>
</comment>
<dbReference type="Proteomes" id="UP001500443">
    <property type="component" value="Unassembled WGS sequence"/>
</dbReference>